<feature type="disulfide bond" evidence="2">
    <location>
        <begin position="49"/>
        <end position="63"/>
    </location>
</feature>
<name>A0AAN6YMT4_9PEZI</name>
<dbReference type="InterPro" id="IPR018371">
    <property type="entry name" value="Chitin-binding_1_CS"/>
</dbReference>
<organism evidence="5 6">
    <name type="scientific">Podospora fimiseda</name>
    <dbReference type="NCBI Taxonomy" id="252190"/>
    <lineage>
        <taxon>Eukaryota</taxon>
        <taxon>Fungi</taxon>
        <taxon>Dikarya</taxon>
        <taxon>Ascomycota</taxon>
        <taxon>Pezizomycotina</taxon>
        <taxon>Sordariomycetes</taxon>
        <taxon>Sordariomycetidae</taxon>
        <taxon>Sordariales</taxon>
        <taxon>Podosporaceae</taxon>
        <taxon>Podospora</taxon>
    </lineage>
</organism>
<evidence type="ECO:0000313" key="6">
    <source>
        <dbReference type="Proteomes" id="UP001301958"/>
    </source>
</evidence>
<evidence type="ECO:0000256" key="3">
    <source>
        <dbReference type="SAM" id="SignalP"/>
    </source>
</evidence>
<evidence type="ECO:0000256" key="2">
    <source>
        <dbReference type="PROSITE-ProRule" id="PRU00261"/>
    </source>
</evidence>
<gene>
    <name evidence="5" type="ORF">QBC38DRAFT_490547</name>
</gene>
<dbReference type="InterPro" id="IPR001002">
    <property type="entry name" value="Chitin-bd_1"/>
</dbReference>
<comment type="caution">
    <text evidence="2">Lacks conserved residue(s) required for the propagation of feature annotation.</text>
</comment>
<dbReference type="Proteomes" id="UP001301958">
    <property type="component" value="Unassembled WGS sequence"/>
</dbReference>
<reference evidence="5" key="1">
    <citation type="journal article" date="2023" name="Mol. Phylogenet. Evol.">
        <title>Genome-scale phylogeny and comparative genomics of the fungal order Sordariales.</title>
        <authorList>
            <person name="Hensen N."/>
            <person name="Bonometti L."/>
            <person name="Westerberg I."/>
            <person name="Brannstrom I.O."/>
            <person name="Guillou S."/>
            <person name="Cros-Aarteil S."/>
            <person name="Calhoun S."/>
            <person name="Haridas S."/>
            <person name="Kuo A."/>
            <person name="Mondo S."/>
            <person name="Pangilinan J."/>
            <person name="Riley R."/>
            <person name="LaButti K."/>
            <person name="Andreopoulos B."/>
            <person name="Lipzen A."/>
            <person name="Chen C."/>
            <person name="Yan M."/>
            <person name="Daum C."/>
            <person name="Ng V."/>
            <person name="Clum A."/>
            <person name="Steindorff A."/>
            <person name="Ohm R.A."/>
            <person name="Martin F."/>
            <person name="Silar P."/>
            <person name="Natvig D.O."/>
            <person name="Lalanne C."/>
            <person name="Gautier V."/>
            <person name="Ament-Velasquez S.L."/>
            <person name="Kruys A."/>
            <person name="Hutchinson M.I."/>
            <person name="Powell A.J."/>
            <person name="Barry K."/>
            <person name="Miller A.N."/>
            <person name="Grigoriev I.V."/>
            <person name="Debuchy R."/>
            <person name="Gladieux P."/>
            <person name="Hiltunen Thoren M."/>
            <person name="Johannesson H."/>
        </authorList>
    </citation>
    <scope>NUCLEOTIDE SEQUENCE</scope>
    <source>
        <strain evidence="5">CBS 990.96</strain>
    </source>
</reference>
<dbReference type="AlphaFoldDB" id="A0AAN6YMT4"/>
<dbReference type="GO" id="GO:0008061">
    <property type="term" value="F:chitin binding"/>
    <property type="evidence" value="ECO:0007669"/>
    <property type="project" value="UniProtKB-UniRule"/>
</dbReference>
<keyword evidence="3" id="KW-0732">Signal</keyword>
<dbReference type="PROSITE" id="PS50941">
    <property type="entry name" value="CHIT_BIND_I_2"/>
    <property type="match status" value="1"/>
</dbReference>
<dbReference type="InterPro" id="IPR036861">
    <property type="entry name" value="Endochitinase-like_sf"/>
</dbReference>
<comment type="caution">
    <text evidence="5">The sequence shown here is derived from an EMBL/GenBank/DDBJ whole genome shotgun (WGS) entry which is preliminary data.</text>
</comment>
<proteinExistence type="predicted"/>
<dbReference type="Pfam" id="PF00187">
    <property type="entry name" value="Chitin_bind_1"/>
    <property type="match status" value="1"/>
</dbReference>
<dbReference type="EMBL" id="MU865489">
    <property type="protein sequence ID" value="KAK4222123.1"/>
    <property type="molecule type" value="Genomic_DNA"/>
</dbReference>
<accession>A0AAN6YMT4</accession>
<sequence length="120" mass="12103">MPSPTHIIPFAFLLSIFSFTTAVVSPNKTCGLVLAGANNAYTCPGDAACCSQYGYCGTGDNFCLTPAPAGCQSRYSNATSACYAPRNATTVSIDGTCGNVGVGKNGYRCPASGATCCSAS</sequence>
<keyword evidence="1 2" id="KW-0147">Chitin-binding</keyword>
<keyword evidence="6" id="KW-1185">Reference proteome</keyword>
<keyword evidence="2" id="KW-1015">Disulfide bond</keyword>
<feature type="domain" description="Chitin-binding type-1" evidence="4">
    <location>
        <begin position="27"/>
        <end position="84"/>
    </location>
</feature>
<dbReference type="SUPFAM" id="SSF57016">
    <property type="entry name" value="Plant lectins/antimicrobial peptides"/>
    <property type="match status" value="1"/>
</dbReference>
<dbReference type="PROSITE" id="PS00026">
    <property type="entry name" value="CHIT_BIND_I_1"/>
    <property type="match status" value="1"/>
</dbReference>
<evidence type="ECO:0000313" key="5">
    <source>
        <dbReference type="EMBL" id="KAK4222123.1"/>
    </source>
</evidence>
<dbReference type="Gene3D" id="3.30.60.10">
    <property type="entry name" value="Endochitinase-like"/>
    <property type="match status" value="1"/>
</dbReference>
<protein>
    <submittedName>
        <fullName evidence="5">Carbohydrate-binding module family 18 protein</fullName>
    </submittedName>
</protein>
<evidence type="ECO:0000259" key="4">
    <source>
        <dbReference type="PROSITE" id="PS50941"/>
    </source>
</evidence>
<feature type="signal peptide" evidence="3">
    <location>
        <begin position="1"/>
        <end position="22"/>
    </location>
</feature>
<feature type="chain" id="PRO_5042893405" evidence="3">
    <location>
        <begin position="23"/>
        <end position="120"/>
    </location>
</feature>
<evidence type="ECO:0000256" key="1">
    <source>
        <dbReference type="ARBA" id="ARBA00022669"/>
    </source>
</evidence>
<reference evidence="5" key="2">
    <citation type="submission" date="2023-05" db="EMBL/GenBank/DDBJ databases">
        <authorList>
            <consortium name="Lawrence Berkeley National Laboratory"/>
            <person name="Steindorff A."/>
            <person name="Hensen N."/>
            <person name="Bonometti L."/>
            <person name="Westerberg I."/>
            <person name="Brannstrom I.O."/>
            <person name="Guillou S."/>
            <person name="Cros-Aarteil S."/>
            <person name="Calhoun S."/>
            <person name="Haridas S."/>
            <person name="Kuo A."/>
            <person name="Mondo S."/>
            <person name="Pangilinan J."/>
            <person name="Riley R."/>
            <person name="Labutti K."/>
            <person name="Andreopoulos B."/>
            <person name="Lipzen A."/>
            <person name="Chen C."/>
            <person name="Yanf M."/>
            <person name="Daum C."/>
            <person name="Ng V."/>
            <person name="Clum A."/>
            <person name="Ohm R."/>
            <person name="Martin F."/>
            <person name="Silar P."/>
            <person name="Natvig D."/>
            <person name="Lalanne C."/>
            <person name="Gautier V."/>
            <person name="Ament-Velasquez S.L."/>
            <person name="Kruys A."/>
            <person name="Hutchinson M.I."/>
            <person name="Powell A.J."/>
            <person name="Barry K."/>
            <person name="Miller A.N."/>
            <person name="Grigoriev I.V."/>
            <person name="Debuchy R."/>
            <person name="Gladieux P."/>
            <person name="Thoren M.H."/>
            <person name="Johannesson H."/>
        </authorList>
    </citation>
    <scope>NUCLEOTIDE SEQUENCE</scope>
    <source>
        <strain evidence="5">CBS 990.96</strain>
    </source>
</reference>